<evidence type="ECO:0000256" key="1">
    <source>
        <dbReference type="SAM" id="Phobius"/>
    </source>
</evidence>
<protein>
    <submittedName>
        <fullName evidence="2">Uncharacterized protein</fullName>
    </submittedName>
</protein>
<keyword evidence="1" id="KW-1133">Transmembrane helix</keyword>
<evidence type="ECO:0000313" key="3">
    <source>
        <dbReference type="Proteomes" id="UP000283634"/>
    </source>
</evidence>
<reference evidence="2 3" key="1">
    <citation type="journal article" date="2018" name="BMC Genomics">
        <title>Genomic comparison of Trypanosoma conorhini and Trypanosoma rangeli to Trypanosoma cruzi strains of high and low virulence.</title>
        <authorList>
            <person name="Bradwell K.R."/>
            <person name="Koparde V.N."/>
            <person name="Matveyev A.V."/>
            <person name="Serrano M.G."/>
            <person name="Alves J.M."/>
            <person name="Parikh H."/>
            <person name="Huang B."/>
            <person name="Lee V."/>
            <person name="Espinosa-Alvarez O."/>
            <person name="Ortiz P.A."/>
            <person name="Costa-Martins A.G."/>
            <person name="Teixeira M.M."/>
            <person name="Buck G.A."/>
        </authorList>
    </citation>
    <scope>NUCLEOTIDE SEQUENCE [LARGE SCALE GENOMIC DNA]</scope>
    <source>
        <strain evidence="2 3">AM80</strain>
    </source>
</reference>
<dbReference type="OMA" id="CICPLTT"/>
<dbReference type="GeneID" id="40329866"/>
<keyword evidence="1" id="KW-0472">Membrane</keyword>
<keyword evidence="3" id="KW-1185">Reference proteome</keyword>
<dbReference type="AlphaFoldDB" id="A0A3R7NJ38"/>
<comment type="caution">
    <text evidence="2">The sequence shown here is derived from an EMBL/GenBank/DDBJ whole genome shotgun (WGS) entry which is preliminary data.</text>
</comment>
<dbReference type="Proteomes" id="UP000283634">
    <property type="component" value="Unassembled WGS sequence"/>
</dbReference>
<dbReference type="EMBL" id="MKGL01000199">
    <property type="protein sequence ID" value="RNF03354.1"/>
    <property type="molecule type" value="Genomic_DNA"/>
</dbReference>
<accession>A0A3R7NJ38</accession>
<evidence type="ECO:0000313" key="2">
    <source>
        <dbReference type="EMBL" id="RNF03354.1"/>
    </source>
</evidence>
<organism evidence="2 3">
    <name type="scientific">Trypanosoma rangeli</name>
    <dbReference type="NCBI Taxonomy" id="5698"/>
    <lineage>
        <taxon>Eukaryota</taxon>
        <taxon>Discoba</taxon>
        <taxon>Euglenozoa</taxon>
        <taxon>Kinetoplastea</taxon>
        <taxon>Metakinetoplastina</taxon>
        <taxon>Trypanosomatida</taxon>
        <taxon>Trypanosomatidae</taxon>
        <taxon>Trypanosoma</taxon>
        <taxon>Herpetosoma</taxon>
    </lineage>
</organism>
<feature type="transmembrane region" description="Helical" evidence="1">
    <location>
        <begin position="50"/>
        <end position="71"/>
    </location>
</feature>
<name>A0A3R7NJ38_TRYRA</name>
<proteinExistence type="predicted"/>
<dbReference type="OrthoDB" id="271882at2759"/>
<keyword evidence="1" id="KW-0812">Transmembrane</keyword>
<dbReference type="RefSeq" id="XP_029237462.1">
    <property type="nucleotide sequence ID" value="XM_029382793.1"/>
</dbReference>
<dbReference type="VEuPathDB" id="TriTrypDB:TRSC58_05112"/>
<sequence>MCQVGSKGWIFTDLESCFVGKDLRLYQCTCPISTCHSTPMGNACLFTTSFLVFCGVFCAIWLFALAAYVYVSGLVAEHRKSLLTEKSHFARGSYYYEKMFGGDRKRKSLLAGDNLTEIPQGG</sequence>
<gene>
    <name evidence="2" type="ORF">TraAM80_05933</name>
</gene>